<sequence length="321" mass="34023">MFSISEIAEAVQGKIEGDPNLRIKGVCDIQDSQSGYISYILPGKYENYIENTKATALLTSNSIKIDRKDKTLIRVKNPALSFIDIIHMFYPEKKSCGAIHSSAIIANNVNLGSKVEIAPHTVIENGVEIGDLVRIGAGSFIGSNSKIGNGSSISPNVSIYHDITIGNNCIIDSGTVIGADGFGLISDKNIHYKIPHIGSVSIGNNVWIGSNCSIDRGTISNTIIGSGTKLDNLIHIAHNVIIGKNCLMAAQVGIAGSTNIEDNVTLAGQVGVVGHLTIGKGSIVASKSAVYQSLKPDSFVSGIPARPHKNRLRQDVIINQL</sequence>
<evidence type="ECO:0000256" key="4">
    <source>
        <dbReference type="ARBA" id="ARBA00022737"/>
    </source>
</evidence>
<keyword evidence="4" id="KW-0677">Repeat</keyword>
<dbReference type="EMBL" id="UINC01094217">
    <property type="protein sequence ID" value="SVC49277.1"/>
    <property type="molecule type" value="Genomic_DNA"/>
</dbReference>
<keyword evidence="3" id="KW-0808">Transferase</keyword>
<evidence type="ECO:0000256" key="1">
    <source>
        <dbReference type="ARBA" id="ARBA00022516"/>
    </source>
</evidence>
<evidence type="ECO:0000313" key="8">
    <source>
        <dbReference type="EMBL" id="SVC49277.1"/>
    </source>
</evidence>
<dbReference type="Gene3D" id="2.160.10.10">
    <property type="entry name" value="Hexapeptide repeat proteins"/>
    <property type="match status" value="1"/>
</dbReference>
<dbReference type="CDD" id="cd03352">
    <property type="entry name" value="LbH_LpxD"/>
    <property type="match status" value="1"/>
</dbReference>
<evidence type="ECO:0000256" key="6">
    <source>
        <dbReference type="ARBA" id="ARBA00023315"/>
    </source>
</evidence>
<protein>
    <recommendedName>
        <fullName evidence="7">UDP-3-O-[3-hydroxymyristoyl] glucosamine N-acyltransferase non-repeat region domain-containing protein</fullName>
    </recommendedName>
</protein>
<evidence type="ECO:0000256" key="3">
    <source>
        <dbReference type="ARBA" id="ARBA00022679"/>
    </source>
</evidence>
<dbReference type="NCBIfam" id="NF002060">
    <property type="entry name" value="PRK00892.1"/>
    <property type="match status" value="1"/>
</dbReference>
<dbReference type="GO" id="GO:0009245">
    <property type="term" value="P:lipid A biosynthetic process"/>
    <property type="evidence" value="ECO:0007669"/>
    <property type="project" value="UniProtKB-KW"/>
</dbReference>
<proteinExistence type="inferred from homology"/>
<dbReference type="AlphaFoldDB" id="A0A382MNA3"/>
<keyword evidence="5" id="KW-0443">Lipid metabolism</keyword>
<name>A0A382MNA3_9ZZZZ</name>
<dbReference type="NCBIfam" id="TIGR01853">
    <property type="entry name" value="lipid_A_lpxD"/>
    <property type="match status" value="1"/>
</dbReference>
<keyword evidence="1" id="KW-0444">Lipid biosynthesis</keyword>
<keyword evidence="6" id="KW-0012">Acyltransferase</keyword>
<dbReference type="GO" id="GO:0016020">
    <property type="term" value="C:membrane"/>
    <property type="evidence" value="ECO:0007669"/>
    <property type="project" value="GOC"/>
</dbReference>
<dbReference type="InterPro" id="IPR011004">
    <property type="entry name" value="Trimer_LpxA-like_sf"/>
</dbReference>
<dbReference type="SUPFAM" id="SSF51161">
    <property type="entry name" value="Trimeric LpxA-like enzymes"/>
    <property type="match status" value="1"/>
</dbReference>
<dbReference type="PANTHER" id="PTHR43378:SF2">
    <property type="entry name" value="UDP-3-O-ACYLGLUCOSAMINE N-ACYLTRANSFERASE 1, MITOCHONDRIAL-RELATED"/>
    <property type="match status" value="1"/>
</dbReference>
<evidence type="ECO:0000256" key="2">
    <source>
        <dbReference type="ARBA" id="ARBA00022556"/>
    </source>
</evidence>
<feature type="domain" description="UDP-3-O-[3-hydroxymyristoyl] glucosamine N-acyltransferase non-repeat region" evidence="7">
    <location>
        <begin position="21"/>
        <end position="87"/>
    </location>
</feature>
<dbReference type="InterPro" id="IPR020573">
    <property type="entry name" value="UDP_GlcNAc_AcTrfase_non-rep"/>
</dbReference>
<dbReference type="PROSITE" id="PS00101">
    <property type="entry name" value="HEXAPEP_TRANSFERASES"/>
    <property type="match status" value="1"/>
</dbReference>
<gene>
    <name evidence="8" type="ORF">METZ01_LOCUS302131</name>
</gene>
<dbReference type="HAMAP" id="MF_00523">
    <property type="entry name" value="LpxD"/>
    <property type="match status" value="1"/>
</dbReference>
<dbReference type="InterPro" id="IPR007691">
    <property type="entry name" value="LpxD"/>
</dbReference>
<dbReference type="Pfam" id="PF00132">
    <property type="entry name" value="Hexapep"/>
    <property type="match status" value="3"/>
</dbReference>
<feature type="non-terminal residue" evidence="8">
    <location>
        <position position="321"/>
    </location>
</feature>
<dbReference type="InterPro" id="IPR018357">
    <property type="entry name" value="Hexapep_transf_CS"/>
</dbReference>
<organism evidence="8">
    <name type="scientific">marine metagenome</name>
    <dbReference type="NCBI Taxonomy" id="408172"/>
    <lineage>
        <taxon>unclassified sequences</taxon>
        <taxon>metagenomes</taxon>
        <taxon>ecological metagenomes</taxon>
    </lineage>
</organism>
<keyword evidence="2" id="KW-0441">Lipid A biosynthesis</keyword>
<reference evidence="8" key="1">
    <citation type="submission" date="2018-05" db="EMBL/GenBank/DDBJ databases">
        <authorList>
            <person name="Lanie J.A."/>
            <person name="Ng W.-L."/>
            <person name="Kazmierczak K.M."/>
            <person name="Andrzejewski T.M."/>
            <person name="Davidsen T.M."/>
            <person name="Wayne K.J."/>
            <person name="Tettelin H."/>
            <person name="Glass J.I."/>
            <person name="Rusch D."/>
            <person name="Podicherti R."/>
            <person name="Tsui H.-C.T."/>
            <person name="Winkler M.E."/>
        </authorList>
    </citation>
    <scope>NUCLEOTIDE SEQUENCE</scope>
</reference>
<dbReference type="Gene3D" id="3.40.1390.10">
    <property type="entry name" value="MurE/MurF, N-terminal domain"/>
    <property type="match status" value="1"/>
</dbReference>
<evidence type="ECO:0000256" key="5">
    <source>
        <dbReference type="ARBA" id="ARBA00023098"/>
    </source>
</evidence>
<dbReference type="PANTHER" id="PTHR43378">
    <property type="entry name" value="UDP-3-O-ACYLGLUCOSAMINE N-ACYLTRANSFERASE"/>
    <property type="match status" value="1"/>
</dbReference>
<evidence type="ECO:0000259" key="7">
    <source>
        <dbReference type="Pfam" id="PF04613"/>
    </source>
</evidence>
<dbReference type="InterPro" id="IPR001451">
    <property type="entry name" value="Hexapep"/>
</dbReference>
<accession>A0A382MNA3</accession>
<dbReference type="GO" id="GO:0016410">
    <property type="term" value="F:N-acyltransferase activity"/>
    <property type="evidence" value="ECO:0007669"/>
    <property type="project" value="InterPro"/>
</dbReference>
<dbReference type="Pfam" id="PF14602">
    <property type="entry name" value="Hexapep_2"/>
    <property type="match status" value="1"/>
</dbReference>
<dbReference type="Pfam" id="PF04613">
    <property type="entry name" value="LpxD"/>
    <property type="match status" value="1"/>
</dbReference>